<organism evidence="1 2">
    <name type="scientific">Bionectria ochroleuca</name>
    <name type="common">Gliocladium roseum</name>
    <dbReference type="NCBI Taxonomy" id="29856"/>
    <lineage>
        <taxon>Eukaryota</taxon>
        <taxon>Fungi</taxon>
        <taxon>Dikarya</taxon>
        <taxon>Ascomycota</taxon>
        <taxon>Pezizomycotina</taxon>
        <taxon>Sordariomycetes</taxon>
        <taxon>Hypocreomycetidae</taxon>
        <taxon>Hypocreales</taxon>
        <taxon>Bionectriaceae</taxon>
        <taxon>Clonostachys</taxon>
    </lineage>
</organism>
<dbReference type="AlphaFoldDB" id="A0A8H7K521"/>
<sequence length="119" mass="13617">MVGKQGSGQDDWESRMHSHTGSSYHFRALLIDWTAAIGVRRATLTLGVADLHLHDHQAGALAIWGRDPMNSFSLDDATRRGVRRRAFRGMVHGKMGNWVTEETRHQMKRWFWAGLFDND</sequence>
<dbReference type="Proteomes" id="UP000616885">
    <property type="component" value="Unassembled WGS sequence"/>
</dbReference>
<protein>
    <submittedName>
        <fullName evidence="1">Uncharacterized protein</fullName>
    </submittedName>
</protein>
<gene>
    <name evidence="1" type="ORF">IM811_002293</name>
</gene>
<accession>A0A8H7K521</accession>
<dbReference type="EMBL" id="JADCTT010000010">
    <property type="protein sequence ID" value="KAF9746959.1"/>
    <property type="molecule type" value="Genomic_DNA"/>
</dbReference>
<name>A0A8H7K521_BIOOC</name>
<evidence type="ECO:0000313" key="2">
    <source>
        <dbReference type="Proteomes" id="UP000616885"/>
    </source>
</evidence>
<proteinExistence type="predicted"/>
<comment type="caution">
    <text evidence="1">The sequence shown here is derived from an EMBL/GenBank/DDBJ whole genome shotgun (WGS) entry which is preliminary data.</text>
</comment>
<evidence type="ECO:0000313" key="1">
    <source>
        <dbReference type="EMBL" id="KAF9746959.1"/>
    </source>
</evidence>
<reference evidence="1" key="1">
    <citation type="submission" date="2020-10" db="EMBL/GenBank/DDBJ databases">
        <title>High-Quality Genome Resource of Clonostachys rosea strain S41 by Oxford Nanopore Long-Read Sequencing.</title>
        <authorList>
            <person name="Wang H."/>
        </authorList>
    </citation>
    <scope>NUCLEOTIDE SEQUENCE</scope>
    <source>
        <strain evidence="1">S41</strain>
    </source>
</reference>